<dbReference type="RefSeq" id="XP_004755857.2">
    <property type="nucleotide sequence ID" value="XM_004755800.3"/>
</dbReference>
<dbReference type="Pfam" id="PF07803">
    <property type="entry name" value="GSG-1"/>
    <property type="match status" value="1"/>
</dbReference>
<feature type="transmembrane region" description="Helical" evidence="7">
    <location>
        <begin position="181"/>
        <end position="209"/>
    </location>
</feature>
<evidence type="ECO:0000256" key="3">
    <source>
        <dbReference type="ARBA" id="ARBA00022692"/>
    </source>
</evidence>
<feature type="region of interest" description="Disordered" evidence="6">
    <location>
        <begin position="360"/>
        <end position="381"/>
    </location>
</feature>
<dbReference type="InterPro" id="IPR050579">
    <property type="entry name" value="PMP-22/EMP/MP20-like"/>
</dbReference>
<dbReference type="AlphaFoldDB" id="A0A8U0SWW7"/>
<comment type="subcellular location">
    <subcellularLocation>
        <location evidence="1">Membrane</location>
        <topology evidence="1">Multi-pass membrane protein</topology>
    </subcellularLocation>
</comment>
<dbReference type="InterPro" id="IPR012478">
    <property type="entry name" value="GSG-1"/>
</dbReference>
<dbReference type="InterPro" id="IPR004031">
    <property type="entry name" value="PMP22/EMP/MP20/Claudin"/>
</dbReference>
<keyword evidence="8" id="KW-1185">Reference proteome</keyword>
<evidence type="ECO:0000313" key="9">
    <source>
        <dbReference type="RefSeq" id="XP_004755857.2"/>
    </source>
</evidence>
<dbReference type="GeneID" id="101684529"/>
<keyword evidence="3 7" id="KW-0812">Transmembrane</keyword>
<evidence type="ECO:0000256" key="1">
    <source>
        <dbReference type="ARBA" id="ARBA00004141"/>
    </source>
</evidence>
<proteinExistence type="inferred from homology"/>
<evidence type="ECO:0000313" key="8">
    <source>
        <dbReference type="Proteomes" id="UP000000715"/>
    </source>
</evidence>
<dbReference type="FunFam" id="1.20.140.150:FF:000051">
    <property type="entry name" value="Germ cell associated 1"/>
    <property type="match status" value="1"/>
</dbReference>
<dbReference type="PANTHER" id="PTHR10671">
    <property type="entry name" value="EPITHELIAL MEMBRANE PROTEIN-RELATED"/>
    <property type="match status" value="1"/>
</dbReference>
<dbReference type="KEGG" id="mpuf:101684529"/>
<gene>
    <name evidence="9" type="primary">GSG1</name>
</gene>
<organism evidence="8 9">
    <name type="scientific">Mustela putorius furo</name>
    <name type="common">European domestic ferret</name>
    <name type="synonym">Mustela furo</name>
    <dbReference type="NCBI Taxonomy" id="9669"/>
    <lineage>
        <taxon>Eukaryota</taxon>
        <taxon>Metazoa</taxon>
        <taxon>Chordata</taxon>
        <taxon>Craniata</taxon>
        <taxon>Vertebrata</taxon>
        <taxon>Euteleostomi</taxon>
        <taxon>Mammalia</taxon>
        <taxon>Eutheria</taxon>
        <taxon>Laurasiatheria</taxon>
        <taxon>Carnivora</taxon>
        <taxon>Caniformia</taxon>
        <taxon>Musteloidea</taxon>
        <taxon>Mustelidae</taxon>
        <taxon>Mustelinae</taxon>
        <taxon>Mustela</taxon>
    </lineage>
</organism>
<keyword evidence="5 7" id="KW-0472">Membrane</keyword>
<dbReference type="CTD" id="83445"/>
<evidence type="ECO:0000256" key="6">
    <source>
        <dbReference type="SAM" id="MobiDB-lite"/>
    </source>
</evidence>
<sequence length="381" mass="42068">MSNPSQLTQNVCLTQKMELPKGCSAQRTLLSAILNMLSLSLSTASLLSNCWFVGTQKVPKPVCGKGLAVECFDVPVPLDGSGANSSSPEVVQYSWEAGDDRFSFHTFWSGMWLSCEETVEEPGERCRTFNELTPPTERGEKGLLEFATLQGPRHPTLRFGGKRLMEKAFLPHPPLGLVAKILWLSLGAQFLSIGLEFVSFLLLLMDLLFTRNPGCGLKLSAFAAISSVLSGLLGMVAHMMYSQVFQATANLGPEDWRPHAWNYGWAFYTAWLSFTCCMVSAVTTFNAYTKLVLEFKCKHSKSFKGKLSCPPHHPQCFLEQLSCAAPMGHPLTSYHQYHPQPVRSVSEGVDFYSGLHHKGFQGPSQRLKEEAAGSSIEEEPC</sequence>
<evidence type="ECO:0000256" key="4">
    <source>
        <dbReference type="ARBA" id="ARBA00022989"/>
    </source>
</evidence>
<accession>A0A8U0SWW7</accession>
<dbReference type="PANTHER" id="PTHR10671:SF43">
    <property type="entry name" value="GERM CELL-SPECIFIC GENE 1 PROTEIN"/>
    <property type="match status" value="1"/>
</dbReference>
<evidence type="ECO:0000256" key="7">
    <source>
        <dbReference type="SAM" id="Phobius"/>
    </source>
</evidence>
<dbReference type="Proteomes" id="UP000000715">
    <property type="component" value="Unplaced"/>
</dbReference>
<reference evidence="9" key="1">
    <citation type="submission" date="2025-08" db="UniProtKB">
        <authorList>
            <consortium name="RefSeq"/>
        </authorList>
    </citation>
    <scope>IDENTIFICATION</scope>
    <source>
        <tissue evidence="9">Brain</tissue>
    </source>
</reference>
<name>A0A8U0SWW7_MUSPF</name>
<dbReference type="GO" id="GO:0005886">
    <property type="term" value="C:plasma membrane"/>
    <property type="evidence" value="ECO:0007669"/>
    <property type="project" value="TreeGrafter"/>
</dbReference>
<protein>
    <submittedName>
        <fullName evidence="9">Germ cell-specific gene 1 protein isoform X1</fullName>
    </submittedName>
</protein>
<feature type="transmembrane region" description="Helical" evidence="7">
    <location>
        <begin position="265"/>
        <end position="288"/>
    </location>
</feature>
<feature type="transmembrane region" description="Helical" evidence="7">
    <location>
        <begin position="221"/>
        <end position="245"/>
    </location>
</feature>
<comment type="similarity">
    <text evidence="2">Belongs to the GSG1 family.</text>
</comment>
<dbReference type="OrthoDB" id="10001768at2759"/>
<keyword evidence="4 7" id="KW-1133">Transmembrane helix</keyword>
<evidence type="ECO:0000256" key="5">
    <source>
        <dbReference type="ARBA" id="ARBA00023136"/>
    </source>
</evidence>
<evidence type="ECO:0000256" key="2">
    <source>
        <dbReference type="ARBA" id="ARBA00007425"/>
    </source>
</evidence>
<dbReference type="Pfam" id="PF00822">
    <property type="entry name" value="PMP22_Claudin"/>
    <property type="match status" value="1"/>
</dbReference>
<dbReference type="Gene3D" id="1.20.140.150">
    <property type="match status" value="1"/>
</dbReference>